<gene>
    <name evidence="1" type="ORF">EV199_2812</name>
</gene>
<dbReference type="RefSeq" id="WP_130541458.1">
    <property type="nucleotide sequence ID" value="NZ_CP042431.1"/>
</dbReference>
<dbReference type="AlphaFoldDB" id="A0A4Q7MUZ1"/>
<dbReference type="EMBL" id="SGXA01000002">
    <property type="protein sequence ID" value="RZS70913.1"/>
    <property type="molecule type" value="Genomic_DNA"/>
</dbReference>
<comment type="caution">
    <text evidence="1">The sequence shown here is derived from an EMBL/GenBank/DDBJ whole genome shotgun (WGS) entry which is preliminary data.</text>
</comment>
<evidence type="ECO:0000313" key="2">
    <source>
        <dbReference type="Proteomes" id="UP000293874"/>
    </source>
</evidence>
<keyword evidence="2" id="KW-1185">Reference proteome</keyword>
<sequence>MKKLLLLILLPLLAATTGCKKMIEKKIEAELMNAITSGAWYVEHYRENATDITASFNDYEFRFQRDGTVQGLRNGHEPDKGTWQGNLENASISALFPTATDPLKKVNGHWKITDSYMDYVEAEMSIQGGKNILHLRKK</sequence>
<dbReference type="OrthoDB" id="666127at2"/>
<reference evidence="1 2" key="1">
    <citation type="submission" date="2019-02" db="EMBL/GenBank/DDBJ databases">
        <title>Genomic Encyclopedia of Type Strains, Phase IV (KMG-IV): sequencing the most valuable type-strain genomes for metagenomic binning, comparative biology and taxonomic classification.</title>
        <authorList>
            <person name="Goeker M."/>
        </authorList>
    </citation>
    <scope>NUCLEOTIDE SEQUENCE [LARGE SCALE GENOMIC DNA]</scope>
    <source>
        <strain evidence="1 2">DSM 18116</strain>
    </source>
</reference>
<evidence type="ECO:0000313" key="1">
    <source>
        <dbReference type="EMBL" id="RZS70913.1"/>
    </source>
</evidence>
<protein>
    <recommendedName>
        <fullName evidence="3">Lipocalin-like protein</fullName>
    </recommendedName>
</protein>
<evidence type="ECO:0008006" key="3">
    <source>
        <dbReference type="Google" id="ProtNLM"/>
    </source>
</evidence>
<proteinExistence type="predicted"/>
<organism evidence="1 2">
    <name type="scientific">Pseudobacter ginsenosidimutans</name>
    <dbReference type="NCBI Taxonomy" id="661488"/>
    <lineage>
        <taxon>Bacteria</taxon>
        <taxon>Pseudomonadati</taxon>
        <taxon>Bacteroidota</taxon>
        <taxon>Chitinophagia</taxon>
        <taxon>Chitinophagales</taxon>
        <taxon>Chitinophagaceae</taxon>
        <taxon>Pseudobacter</taxon>
    </lineage>
</organism>
<dbReference type="Proteomes" id="UP000293874">
    <property type="component" value="Unassembled WGS sequence"/>
</dbReference>
<name>A0A4Q7MUZ1_9BACT</name>
<accession>A0A4Q7MUZ1</accession>
<dbReference type="PROSITE" id="PS51257">
    <property type="entry name" value="PROKAR_LIPOPROTEIN"/>
    <property type="match status" value="1"/>
</dbReference>